<accession>A0A4P2Q5N3</accession>
<dbReference type="EMBL" id="CP012670">
    <property type="protein sequence ID" value="AUX24700.1"/>
    <property type="molecule type" value="Genomic_DNA"/>
</dbReference>
<dbReference type="Proteomes" id="UP000295781">
    <property type="component" value="Chromosome"/>
</dbReference>
<protein>
    <submittedName>
        <fullName evidence="1">Uncharacterized protein</fullName>
    </submittedName>
</protein>
<evidence type="ECO:0000313" key="1">
    <source>
        <dbReference type="EMBL" id="AUX24700.1"/>
    </source>
</evidence>
<evidence type="ECO:0000313" key="2">
    <source>
        <dbReference type="Proteomes" id="UP000295781"/>
    </source>
</evidence>
<organism evidence="1 2">
    <name type="scientific">Sorangium cellulosum</name>
    <name type="common">Polyangium cellulosum</name>
    <dbReference type="NCBI Taxonomy" id="56"/>
    <lineage>
        <taxon>Bacteria</taxon>
        <taxon>Pseudomonadati</taxon>
        <taxon>Myxococcota</taxon>
        <taxon>Polyangia</taxon>
        <taxon>Polyangiales</taxon>
        <taxon>Polyangiaceae</taxon>
        <taxon>Sorangium</taxon>
    </lineage>
</organism>
<name>A0A4P2Q5N3_SORCE</name>
<gene>
    <name evidence="1" type="ORF">SOCEGT47_052390</name>
</gene>
<proteinExistence type="predicted"/>
<sequence length="44" mass="4542">MSHLGTASLTAGTLLGVATFVYVVVAGDTEVRPRPGGAEVKVKW</sequence>
<reference evidence="1 2" key="1">
    <citation type="submission" date="2015-09" db="EMBL/GenBank/DDBJ databases">
        <title>Sorangium comparison.</title>
        <authorList>
            <person name="Zaburannyi N."/>
            <person name="Bunk B."/>
            <person name="Overmann J."/>
            <person name="Mueller R."/>
        </authorList>
    </citation>
    <scope>NUCLEOTIDE SEQUENCE [LARGE SCALE GENOMIC DNA]</scope>
    <source>
        <strain evidence="1 2">So ceGT47</strain>
    </source>
</reference>
<dbReference type="AlphaFoldDB" id="A0A4P2Q5N3"/>